<keyword evidence="2" id="KW-0547">Nucleotide-binding</keyword>
<dbReference type="PROSITE" id="PS50067">
    <property type="entry name" value="KINESIN_MOTOR_2"/>
    <property type="match status" value="1"/>
</dbReference>
<accession>A0A9J6DB63</accession>
<dbReference type="Proteomes" id="UP000821866">
    <property type="component" value="Chromosome 8"/>
</dbReference>
<reference evidence="7" key="2">
    <citation type="submission" date="2021-09" db="EMBL/GenBank/DDBJ databases">
        <authorList>
            <person name="Jia N."/>
            <person name="Wang J."/>
            <person name="Shi W."/>
            <person name="Du L."/>
            <person name="Sun Y."/>
            <person name="Zhan W."/>
            <person name="Jiang J."/>
            <person name="Wang Q."/>
            <person name="Zhang B."/>
            <person name="Ji P."/>
            <person name="Sakyi L.B."/>
            <person name="Cui X."/>
            <person name="Yuan T."/>
            <person name="Jiang B."/>
            <person name="Yang W."/>
            <person name="Lam T.T.-Y."/>
            <person name="Chang Q."/>
            <person name="Ding S."/>
            <person name="Wang X."/>
            <person name="Zhu J."/>
            <person name="Ruan X."/>
            <person name="Zhao L."/>
            <person name="Wei J."/>
            <person name="Que T."/>
            <person name="Du C."/>
            <person name="Cheng J."/>
            <person name="Dai P."/>
            <person name="Han X."/>
            <person name="Huang E."/>
            <person name="Gao Y."/>
            <person name="Liu J."/>
            <person name="Shao H."/>
            <person name="Ye R."/>
            <person name="Li L."/>
            <person name="Wei W."/>
            <person name="Wang X."/>
            <person name="Wang C."/>
            <person name="Huo Q."/>
            <person name="Li W."/>
            <person name="Guo W."/>
            <person name="Chen H."/>
            <person name="Chen S."/>
            <person name="Zhou L."/>
            <person name="Zhou L."/>
            <person name="Ni X."/>
            <person name="Tian J."/>
            <person name="Zhou Y."/>
            <person name="Sheng Y."/>
            <person name="Liu T."/>
            <person name="Pan Y."/>
            <person name="Xia L."/>
            <person name="Li J."/>
            <person name="Zhao F."/>
            <person name="Cao W."/>
        </authorList>
    </citation>
    <scope>NUCLEOTIDE SEQUENCE</scope>
    <source>
        <strain evidence="7">Rmic-2018</strain>
        <tissue evidence="7">Larvae</tissue>
    </source>
</reference>
<dbReference type="InterPro" id="IPR027417">
    <property type="entry name" value="P-loop_NTPase"/>
</dbReference>
<dbReference type="InterPro" id="IPR001752">
    <property type="entry name" value="Kinesin_motor_dom"/>
</dbReference>
<reference evidence="7" key="1">
    <citation type="journal article" date="2020" name="Cell">
        <title>Large-Scale Comparative Analyses of Tick Genomes Elucidate Their Genetic Diversity and Vector Capacities.</title>
        <authorList>
            <consortium name="Tick Genome and Microbiome Consortium (TIGMIC)"/>
            <person name="Jia N."/>
            <person name="Wang J."/>
            <person name="Shi W."/>
            <person name="Du L."/>
            <person name="Sun Y."/>
            <person name="Zhan W."/>
            <person name="Jiang J.F."/>
            <person name="Wang Q."/>
            <person name="Zhang B."/>
            <person name="Ji P."/>
            <person name="Bell-Sakyi L."/>
            <person name="Cui X.M."/>
            <person name="Yuan T.T."/>
            <person name="Jiang B.G."/>
            <person name="Yang W.F."/>
            <person name="Lam T.T."/>
            <person name="Chang Q.C."/>
            <person name="Ding S.J."/>
            <person name="Wang X.J."/>
            <person name="Zhu J.G."/>
            <person name="Ruan X.D."/>
            <person name="Zhao L."/>
            <person name="Wei J.T."/>
            <person name="Ye R.Z."/>
            <person name="Que T.C."/>
            <person name="Du C.H."/>
            <person name="Zhou Y.H."/>
            <person name="Cheng J.X."/>
            <person name="Dai P.F."/>
            <person name="Guo W.B."/>
            <person name="Han X.H."/>
            <person name="Huang E.J."/>
            <person name="Li L.F."/>
            <person name="Wei W."/>
            <person name="Gao Y.C."/>
            <person name="Liu J.Z."/>
            <person name="Shao H.Z."/>
            <person name="Wang X."/>
            <person name="Wang C.C."/>
            <person name="Yang T.C."/>
            <person name="Huo Q.B."/>
            <person name="Li W."/>
            <person name="Chen H.Y."/>
            <person name="Chen S.E."/>
            <person name="Zhou L.G."/>
            <person name="Ni X.B."/>
            <person name="Tian J.H."/>
            <person name="Sheng Y."/>
            <person name="Liu T."/>
            <person name="Pan Y.S."/>
            <person name="Xia L.Y."/>
            <person name="Li J."/>
            <person name="Zhao F."/>
            <person name="Cao W.C."/>
        </authorList>
    </citation>
    <scope>NUCLEOTIDE SEQUENCE</scope>
    <source>
        <strain evidence="7">Rmic-2018</strain>
    </source>
</reference>
<evidence type="ECO:0000256" key="4">
    <source>
        <dbReference type="ARBA" id="ARBA00023212"/>
    </source>
</evidence>
<evidence type="ECO:0000259" key="6">
    <source>
        <dbReference type="PROSITE" id="PS50067"/>
    </source>
</evidence>
<evidence type="ECO:0000256" key="5">
    <source>
        <dbReference type="PROSITE-ProRule" id="PRU00283"/>
    </source>
</evidence>
<dbReference type="PANTHER" id="PTHR47969:SF28">
    <property type="entry name" value="KINESIN-LIKE PROTEIN KIF21B"/>
    <property type="match status" value="1"/>
</dbReference>
<proteinExistence type="inferred from homology"/>
<comment type="caution">
    <text evidence="5">Lacks conserved residue(s) required for the propagation of feature annotation.</text>
</comment>
<dbReference type="Pfam" id="PF00225">
    <property type="entry name" value="Kinesin"/>
    <property type="match status" value="1"/>
</dbReference>
<evidence type="ECO:0000256" key="2">
    <source>
        <dbReference type="ARBA" id="ARBA00022741"/>
    </source>
</evidence>
<evidence type="ECO:0000256" key="1">
    <source>
        <dbReference type="ARBA" id="ARBA00004245"/>
    </source>
</evidence>
<comment type="similarity">
    <text evidence="5">Belongs to the TRAFAC class myosin-kinesin ATPase superfamily. Kinesin family.</text>
</comment>
<feature type="domain" description="Kinesin motor" evidence="6">
    <location>
        <begin position="1"/>
        <end position="209"/>
    </location>
</feature>
<dbReference type="GO" id="GO:0008017">
    <property type="term" value="F:microtubule binding"/>
    <property type="evidence" value="ECO:0007669"/>
    <property type="project" value="InterPro"/>
</dbReference>
<dbReference type="PANTHER" id="PTHR47969">
    <property type="entry name" value="CHROMOSOME-ASSOCIATED KINESIN KIF4A-RELATED"/>
    <property type="match status" value="1"/>
</dbReference>
<dbReference type="AlphaFoldDB" id="A0A9J6DB63"/>
<keyword evidence="3" id="KW-0067">ATP-binding</keyword>
<dbReference type="GO" id="GO:0005875">
    <property type="term" value="C:microtubule associated complex"/>
    <property type="evidence" value="ECO:0007669"/>
    <property type="project" value="TreeGrafter"/>
</dbReference>
<dbReference type="VEuPathDB" id="VectorBase:LOC119181140"/>
<evidence type="ECO:0000256" key="3">
    <source>
        <dbReference type="ARBA" id="ARBA00022840"/>
    </source>
</evidence>
<keyword evidence="4" id="KW-0206">Cytoskeleton</keyword>
<dbReference type="GO" id="GO:0007018">
    <property type="term" value="P:microtubule-based movement"/>
    <property type="evidence" value="ECO:0007669"/>
    <property type="project" value="InterPro"/>
</dbReference>
<dbReference type="SUPFAM" id="SSF52540">
    <property type="entry name" value="P-loop containing nucleoside triphosphate hydrolases"/>
    <property type="match status" value="1"/>
</dbReference>
<sequence>MTGKEEAFTFDHVFSCPSEQENICNNCVHHLNNGCFEGYNAAMLTYLWPNWIWENMMGTGCALHVNPHEQEVIPQGVLHIFNGIAARQQKTRDQDKLPPGFKINVQFMELCNEEIPDLFSPGKDSPEPGWRSAKIHEDSQGDIYTVGFTAKAVHNEEQVMKCLDSGALSRKTASTQMNALSSQSYIIFTLHVKQQRVVQLNLEDSHSED</sequence>
<keyword evidence="8" id="KW-1185">Reference proteome</keyword>
<dbReference type="SMART" id="SM00129">
    <property type="entry name" value="KISc"/>
    <property type="match status" value="1"/>
</dbReference>
<keyword evidence="4" id="KW-0963">Cytoplasm</keyword>
<dbReference type="GO" id="GO:0005524">
    <property type="term" value="F:ATP binding"/>
    <property type="evidence" value="ECO:0007669"/>
    <property type="project" value="UniProtKB-KW"/>
</dbReference>
<name>A0A9J6DB63_RHIMP</name>
<protein>
    <recommendedName>
        <fullName evidence="6">Kinesin motor domain-containing protein</fullName>
    </recommendedName>
</protein>
<dbReference type="GO" id="GO:0007052">
    <property type="term" value="P:mitotic spindle organization"/>
    <property type="evidence" value="ECO:0007669"/>
    <property type="project" value="TreeGrafter"/>
</dbReference>
<gene>
    <name evidence="7" type="ORF">HPB51_017389</name>
</gene>
<dbReference type="InterPro" id="IPR036961">
    <property type="entry name" value="Kinesin_motor_dom_sf"/>
</dbReference>
<dbReference type="GO" id="GO:0003777">
    <property type="term" value="F:microtubule motor activity"/>
    <property type="evidence" value="ECO:0007669"/>
    <property type="project" value="InterPro"/>
</dbReference>
<dbReference type="InterPro" id="IPR027640">
    <property type="entry name" value="Kinesin-like_fam"/>
</dbReference>
<comment type="caution">
    <text evidence="7">The sequence shown here is derived from an EMBL/GenBank/DDBJ whole genome shotgun (WGS) entry which is preliminary data.</text>
</comment>
<dbReference type="Gene3D" id="3.40.850.10">
    <property type="entry name" value="Kinesin motor domain"/>
    <property type="match status" value="1"/>
</dbReference>
<evidence type="ECO:0000313" key="8">
    <source>
        <dbReference type="Proteomes" id="UP000821866"/>
    </source>
</evidence>
<organism evidence="7 8">
    <name type="scientific">Rhipicephalus microplus</name>
    <name type="common">Cattle tick</name>
    <name type="synonym">Boophilus microplus</name>
    <dbReference type="NCBI Taxonomy" id="6941"/>
    <lineage>
        <taxon>Eukaryota</taxon>
        <taxon>Metazoa</taxon>
        <taxon>Ecdysozoa</taxon>
        <taxon>Arthropoda</taxon>
        <taxon>Chelicerata</taxon>
        <taxon>Arachnida</taxon>
        <taxon>Acari</taxon>
        <taxon>Parasitiformes</taxon>
        <taxon>Ixodida</taxon>
        <taxon>Ixodoidea</taxon>
        <taxon>Ixodidae</taxon>
        <taxon>Rhipicephalinae</taxon>
        <taxon>Rhipicephalus</taxon>
        <taxon>Boophilus</taxon>
    </lineage>
</organism>
<dbReference type="EMBL" id="JABSTU010000010">
    <property type="protein sequence ID" value="KAH8019162.1"/>
    <property type="molecule type" value="Genomic_DNA"/>
</dbReference>
<comment type="subcellular location">
    <subcellularLocation>
        <location evidence="1">Cytoplasm</location>
        <location evidence="1">Cytoskeleton</location>
    </subcellularLocation>
</comment>
<dbReference type="GO" id="GO:0051231">
    <property type="term" value="P:spindle elongation"/>
    <property type="evidence" value="ECO:0007669"/>
    <property type="project" value="TreeGrafter"/>
</dbReference>
<evidence type="ECO:0000313" key="7">
    <source>
        <dbReference type="EMBL" id="KAH8019162.1"/>
    </source>
</evidence>